<dbReference type="Proteomes" id="UP001172684">
    <property type="component" value="Unassembled WGS sequence"/>
</dbReference>
<evidence type="ECO:0000256" key="1">
    <source>
        <dbReference type="SAM" id="MobiDB-lite"/>
    </source>
</evidence>
<name>A0ABQ9NKA2_9PEZI</name>
<comment type="caution">
    <text evidence="3">The sequence shown here is derived from an EMBL/GenBank/DDBJ whole genome shotgun (WGS) entry which is preliminary data.</text>
</comment>
<feature type="compositionally biased region" description="Polar residues" evidence="1">
    <location>
        <begin position="16"/>
        <end position="29"/>
    </location>
</feature>
<reference evidence="3" key="1">
    <citation type="submission" date="2022-10" db="EMBL/GenBank/DDBJ databases">
        <title>Culturing micro-colonial fungi from biological soil crusts in the Mojave desert and describing Neophaeococcomyces mojavensis, and introducing the new genera and species Taxawa tesnikishii.</title>
        <authorList>
            <person name="Kurbessoian T."/>
            <person name="Stajich J.E."/>
        </authorList>
    </citation>
    <scope>NUCLEOTIDE SEQUENCE</scope>
    <source>
        <strain evidence="3">TK_1</strain>
    </source>
</reference>
<proteinExistence type="predicted"/>
<dbReference type="Pfam" id="PF06687">
    <property type="entry name" value="SUR7"/>
    <property type="match status" value="1"/>
</dbReference>
<feature type="transmembrane region" description="Helical" evidence="2">
    <location>
        <begin position="213"/>
        <end position="238"/>
    </location>
</feature>
<feature type="transmembrane region" description="Helical" evidence="2">
    <location>
        <begin position="250"/>
        <end position="275"/>
    </location>
</feature>
<sequence length="300" mass="32807">MVFGTSRKNNDAAPANGTSPARSQNTGDTLTPDDRGLSKAQIKRATKTRKTFALLSAFFLFISVVFLVLVEIGNTYNRPVLRDIYFIKLDLSHVVPSSVPNAPLLNTIARTLGLHDFYQVGLWGFCQGYDNEGITNCSPPKTLYWFNPVEIIMNSLLAGATIALPADVNDILDLIQMVSQTMFGLFLTGICLAFVVLFLAPCSVYSRLAAIPIAILTTLAALCITVGSALATAMFVIFRNTISGVQELRIGAYLGLEMFIFMWIASAFALLAMIIQLGECCCCTSRRDLKTGRKKAYTEK</sequence>
<dbReference type="InterPro" id="IPR009571">
    <property type="entry name" value="SUR7/Rim9-like_fungi"/>
</dbReference>
<keyword evidence="2" id="KW-0812">Transmembrane</keyword>
<dbReference type="EMBL" id="JAPDRL010000067">
    <property type="protein sequence ID" value="KAJ9660273.1"/>
    <property type="molecule type" value="Genomic_DNA"/>
</dbReference>
<dbReference type="PANTHER" id="PTHR28019">
    <property type="entry name" value="CELL MEMBRANE PROTEIN YLR413W-RELATED"/>
    <property type="match status" value="1"/>
</dbReference>
<keyword evidence="4" id="KW-1185">Reference proteome</keyword>
<accession>A0ABQ9NKA2</accession>
<protein>
    <recommendedName>
        <fullName evidence="5">SUR7 family protein pun1</fullName>
    </recommendedName>
</protein>
<keyword evidence="2" id="KW-0472">Membrane</keyword>
<evidence type="ECO:0008006" key="5">
    <source>
        <dbReference type="Google" id="ProtNLM"/>
    </source>
</evidence>
<organism evidence="3 4">
    <name type="scientific">Coniosporium apollinis</name>
    <dbReference type="NCBI Taxonomy" id="61459"/>
    <lineage>
        <taxon>Eukaryota</taxon>
        <taxon>Fungi</taxon>
        <taxon>Dikarya</taxon>
        <taxon>Ascomycota</taxon>
        <taxon>Pezizomycotina</taxon>
        <taxon>Dothideomycetes</taxon>
        <taxon>Dothideomycetes incertae sedis</taxon>
        <taxon>Coniosporium</taxon>
    </lineage>
</organism>
<evidence type="ECO:0000313" key="4">
    <source>
        <dbReference type="Proteomes" id="UP001172684"/>
    </source>
</evidence>
<evidence type="ECO:0000256" key="2">
    <source>
        <dbReference type="SAM" id="Phobius"/>
    </source>
</evidence>
<dbReference type="InterPro" id="IPR052413">
    <property type="entry name" value="SUR7_domain"/>
</dbReference>
<feature type="transmembrane region" description="Helical" evidence="2">
    <location>
        <begin position="181"/>
        <end position="201"/>
    </location>
</feature>
<feature type="region of interest" description="Disordered" evidence="1">
    <location>
        <begin position="1"/>
        <end position="36"/>
    </location>
</feature>
<dbReference type="PANTHER" id="PTHR28019:SF2">
    <property type="entry name" value="CELL MEMBRANE PROTEIN YLR413W-RELATED"/>
    <property type="match status" value="1"/>
</dbReference>
<feature type="transmembrane region" description="Helical" evidence="2">
    <location>
        <begin position="52"/>
        <end position="72"/>
    </location>
</feature>
<evidence type="ECO:0000313" key="3">
    <source>
        <dbReference type="EMBL" id="KAJ9660273.1"/>
    </source>
</evidence>
<keyword evidence="2" id="KW-1133">Transmembrane helix</keyword>
<gene>
    <name evidence="3" type="ORF">H2201_007019</name>
</gene>